<dbReference type="AlphaFoldDB" id="A0A0D0BXU7"/>
<dbReference type="InParanoid" id="A0A0D0BXU7"/>
<dbReference type="HOGENOM" id="CLU_1735880_0_0_1"/>
<evidence type="ECO:0000313" key="2">
    <source>
        <dbReference type="Proteomes" id="UP000054538"/>
    </source>
</evidence>
<name>A0A0D0BXU7_9AGAM</name>
<keyword evidence="2" id="KW-1185">Reference proteome</keyword>
<dbReference type="Proteomes" id="UP000054538">
    <property type="component" value="Unassembled WGS sequence"/>
</dbReference>
<protein>
    <submittedName>
        <fullName evidence="1">Uncharacterized protein</fullName>
    </submittedName>
</protein>
<dbReference type="STRING" id="930991.A0A0D0BXU7"/>
<reference evidence="1 2" key="1">
    <citation type="submission" date="2014-04" db="EMBL/GenBank/DDBJ databases">
        <authorList>
            <consortium name="DOE Joint Genome Institute"/>
            <person name="Kuo A."/>
            <person name="Kohler A."/>
            <person name="Jargeat P."/>
            <person name="Nagy L.G."/>
            <person name="Floudas D."/>
            <person name="Copeland A."/>
            <person name="Barry K.W."/>
            <person name="Cichocki N."/>
            <person name="Veneault-Fourrey C."/>
            <person name="LaButti K."/>
            <person name="Lindquist E.A."/>
            <person name="Lipzen A."/>
            <person name="Lundell T."/>
            <person name="Morin E."/>
            <person name="Murat C."/>
            <person name="Sun H."/>
            <person name="Tunlid A."/>
            <person name="Henrissat B."/>
            <person name="Grigoriev I.V."/>
            <person name="Hibbett D.S."/>
            <person name="Martin F."/>
            <person name="Nordberg H.P."/>
            <person name="Cantor M.N."/>
            <person name="Hua S.X."/>
        </authorList>
    </citation>
    <scope>NUCLEOTIDE SEQUENCE [LARGE SCALE GENOMIC DNA]</scope>
    <source>
        <strain evidence="1 2">Ve08.2h10</strain>
    </source>
</reference>
<proteinExistence type="predicted"/>
<organism evidence="1 2">
    <name type="scientific">Paxillus rubicundulus Ve08.2h10</name>
    <dbReference type="NCBI Taxonomy" id="930991"/>
    <lineage>
        <taxon>Eukaryota</taxon>
        <taxon>Fungi</taxon>
        <taxon>Dikarya</taxon>
        <taxon>Basidiomycota</taxon>
        <taxon>Agaricomycotina</taxon>
        <taxon>Agaricomycetes</taxon>
        <taxon>Agaricomycetidae</taxon>
        <taxon>Boletales</taxon>
        <taxon>Paxilineae</taxon>
        <taxon>Paxillaceae</taxon>
        <taxon>Paxillus</taxon>
    </lineage>
</organism>
<accession>A0A0D0BXU7</accession>
<feature type="non-terminal residue" evidence="1">
    <location>
        <position position="1"/>
    </location>
</feature>
<evidence type="ECO:0000313" key="1">
    <source>
        <dbReference type="EMBL" id="KIK75972.1"/>
    </source>
</evidence>
<dbReference type="OrthoDB" id="3266428at2759"/>
<dbReference type="EMBL" id="KN827745">
    <property type="protein sequence ID" value="KIK75972.1"/>
    <property type="molecule type" value="Genomic_DNA"/>
</dbReference>
<reference evidence="2" key="2">
    <citation type="submission" date="2015-01" db="EMBL/GenBank/DDBJ databases">
        <title>Evolutionary Origins and Diversification of the Mycorrhizal Mutualists.</title>
        <authorList>
            <consortium name="DOE Joint Genome Institute"/>
            <consortium name="Mycorrhizal Genomics Consortium"/>
            <person name="Kohler A."/>
            <person name="Kuo A."/>
            <person name="Nagy L.G."/>
            <person name="Floudas D."/>
            <person name="Copeland A."/>
            <person name="Barry K.W."/>
            <person name="Cichocki N."/>
            <person name="Veneault-Fourrey C."/>
            <person name="LaButti K."/>
            <person name="Lindquist E.A."/>
            <person name="Lipzen A."/>
            <person name="Lundell T."/>
            <person name="Morin E."/>
            <person name="Murat C."/>
            <person name="Riley R."/>
            <person name="Ohm R."/>
            <person name="Sun H."/>
            <person name="Tunlid A."/>
            <person name="Henrissat B."/>
            <person name="Grigoriev I.V."/>
            <person name="Hibbett D.S."/>
            <person name="Martin F."/>
        </authorList>
    </citation>
    <scope>NUCLEOTIDE SEQUENCE [LARGE SCALE GENOMIC DNA]</scope>
    <source>
        <strain evidence="2">Ve08.2h10</strain>
    </source>
</reference>
<gene>
    <name evidence="1" type="ORF">PAXRUDRAFT_171149</name>
</gene>
<sequence length="140" mass="16069">HNWLAGLHYWHIINNTTWNSKDMLHHICHGFAKMVPSTSQWAKCPPIMIKALYVLFDHLNPSNHLDCAISAITLIAFWCCFRLGKLLIPSTNTFDHTKHVSCSVLHIPIETLANDYHYSSFHIPWTKTTKEMGADISITE</sequence>